<feature type="region of interest" description="Disordered" evidence="1">
    <location>
        <begin position="988"/>
        <end position="1011"/>
    </location>
</feature>
<evidence type="ECO:0000256" key="1">
    <source>
        <dbReference type="SAM" id="MobiDB-lite"/>
    </source>
</evidence>
<name>A0AAU9TBV5_EUPED</name>
<gene>
    <name evidence="2" type="ORF">EEDITHA_LOCUS904</name>
</gene>
<evidence type="ECO:0000313" key="2">
    <source>
        <dbReference type="EMBL" id="CAH2084326.1"/>
    </source>
</evidence>
<keyword evidence="3" id="KW-1185">Reference proteome</keyword>
<feature type="compositionally biased region" description="Polar residues" evidence="1">
    <location>
        <begin position="1042"/>
        <end position="1054"/>
    </location>
</feature>
<feature type="compositionally biased region" description="Polar residues" evidence="1">
    <location>
        <begin position="330"/>
        <end position="344"/>
    </location>
</feature>
<evidence type="ECO:0000313" key="3">
    <source>
        <dbReference type="Proteomes" id="UP001153954"/>
    </source>
</evidence>
<accession>A0AAU9TBV5</accession>
<sequence>MEGGGEGMVAVVQGTKHALTVTLISGDRGNPTTNFFNENKKSTRVSLSSVETNTERNIGNVNTPMCDIRYANSYRNIQYPDYESPYVSTVFAQPISSMFRSPDLFTQSLRKYPNEKSSAELIQRIINYTRTKNFGKKRCSKSLRSLIRKSRSQTLAREDTGVTEECFGTVNQTFSTTKGRDLSQNELVNYTYDYLKCSSLVPRHTDVRYFTEVKRAIRGRLRDIICDKPTICPCIQSRYCRHRQRYHTKSASSVKNIEIQGASKDTTAPKDTSGPTVVRHTASSNIINCQSGCKPCFCNRLLPCDDEVFDRHEPVQNLLSNVHPEHNPSDEMTSQAHLPDGNSSGKETFENVINEWLKTIPIEYNFKAKEKSKREQQINELIKTLKKLQKHSNFPELAKKEIMICLDILPMWRPDDSENDVISKDKIADDLIKKIINFAEANFKTAISEEVKGLPFDVNKIHDIFIKKTIDKFIDKLTHVSLNRPPKDEDYKEKLKLEVISLLKDLPLRSDNQKGDQILKLADKFVERIFQYNIYENNSKQTVVDIETDEMEKKIYDWCTNIPEFYTHKYNKDRYSDLVKFLAKKFHKYQSKDTKNSSVQRKLQEEVKQWLDQLTTKLNTKLTSDRINILSKELIETIFGLDNISLIVNSLNEDSTSSKSLQYIAEWFLNISELSAGDNDDITEKFKELYFQLKFILNRNDNFENILADMKETISKWLKNMLNIKGLRLDSKDQDNLVNDLILKFTEKLDREKEGSENIKLYKDAITWLKEVPFTKPYDYEERNNLAGEFVVRLMDIEKTSNEDTIKTNIEEEIENFVNKLTGNDDKNITPEDIEKLKLKVFTQMKISPQRRKLWNKRNNNLRKILFKEISNIVDSYHLLPEKIKSSLKHKIINVILRNITNNTLEVEKTLSQVFDILKQDTALTNNDIEMLGRKIIDKVSDVLLRHESLHISPISAELTKLKLSNETNKTLETSSVETDMVITRDHHDLTSSQNSKLNNQHLPSQYINSNKNNNLNLDWRYESNLESETRNASENIRDTKQNPSSPTVRNNDTQTDHLKNNNTNFEDRDDVSKKSGNYNKKENLFIGEVSSHDISIIKNIDKAAKLFDKKIEERKTMNKSQIKTASRSGQDSVQTEPKTDKGINTSFINKEFSTSTPLTSTIKYPSVMLLPSLNNSFVTKTNDVEMDTSELLQYLNKLIEIITNWLHIFPLNLSEHDKYELINNIAYDILDRQKYIQLSDVSTSDKDELEHLKYQIYKRIHKLGIDEVIRNIIYDVDCLHHRILTLKVPKLIHPTHKHKLQQAIEIDQSNQDTVPTNIKTSRIKIDEWFKEFFPNFIDTLDDEMIQQLARNLENLKSNNNYDNCHIRQEIFQWISSVLNNIDIKKLCDLAESLKKYLCDTNLKETFILKQDTSEFVTENLSGAIIEWIRTSQYRYKLQNEIQDYFAMVLANDIKYVFAQSLSDDELNRVLVQEIMRDLAKVTGEVNYSAFHYAIACDLIQFLKELKLFRDLSDRETIGEGKEKKINYDSVYKDDIKEAVISWFNMLPLQENVPIQDIKYLVTSFIETINNSELGDILNNESVLKNHIRKLLGKIPLRIDRQDTDVQVVSLAAKIRNVLGQKQPVINKITRDFELQVDINQEETPSAIYKQLLHDTVSKTFLDKLTLEEQMSFNIMKEKLADAFIDLHFSTEDKEIRNEFKNKLYSAISKFCDDYLKHRPISPLHTDRLQEDLHNLLKNVSLPTIEPKTNVFRHNQEDEKQTQTSDLFKIETERENKTVDRKDAWTQSTSQVSPTSLSYEDIEHLQRIRTRSEIRSKGESFEKILPNKDSPSKHHVDIGIQTTVIVNEKISKSVQTSNASLTEHLPIHREISPQVIIREYYWDSNGSSQSFKITEPSIVLPQKEIPQETKVTTKTQTEPISNNGKQYPKQISKTQILHKSGVEEISVTKDIETQTEDLQQNVTNRSRYKQKSNIFDETYESQKNISSENQQNEIDDTTKTLSRRREGIDEGTDIIIEKETIHHIDCLNNDRRKLKLPKATTISENLSPIIITEKRSERRVYATPEYINTHNDKGGKICCNCKNHLLTQCRNKPYTGCRQLPTKNTLRHCSKCFGGYCPHPSNFFFKKDF</sequence>
<feature type="compositionally biased region" description="Low complexity" evidence="1">
    <location>
        <begin position="1909"/>
        <end position="1919"/>
    </location>
</feature>
<dbReference type="Proteomes" id="UP001153954">
    <property type="component" value="Unassembled WGS sequence"/>
</dbReference>
<feature type="region of interest" description="Disordered" evidence="1">
    <location>
        <begin position="1027"/>
        <end position="1078"/>
    </location>
</feature>
<feature type="region of interest" description="Disordered" evidence="1">
    <location>
        <begin position="1116"/>
        <end position="1141"/>
    </location>
</feature>
<feature type="compositionally biased region" description="Polar residues" evidence="1">
    <location>
        <begin position="991"/>
        <end position="1008"/>
    </location>
</feature>
<feature type="region of interest" description="Disordered" evidence="1">
    <location>
        <begin position="1909"/>
        <end position="1928"/>
    </location>
</feature>
<feature type="region of interest" description="Disordered" evidence="1">
    <location>
        <begin position="325"/>
        <end position="344"/>
    </location>
</feature>
<comment type="caution">
    <text evidence="2">The sequence shown here is derived from an EMBL/GenBank/DDBJ whole genome shotgun (WGS) entry which is preliminary data.</text>
</comment>
<reference evidence="2" key="1">
    <citation type="submission" date="2022-03" db="EMBL/GenBank/DDBJ databases">
        <authorList>
            <person name="Tunstrom K."/>
        </authorList>
    </citation>
    <scope>NUCLEOTIDE SEQUENCE</scope>
</reference>
<feature type="compositionally biased region" description="Basic and acidic residues" evidence="1">
    <location>
        <begin position="1027"/>
        <end position="1041"/>
    </location>
</feature>
<dbReference type="EMBL" id="CAKOGL010000002">
    <property type="protein sequence ID" value="CAH2084326.1"/>
    <property type="molecule type" value="Genomic_DNA"/>
</dbReference>
<protein>
    <submittedName>
        <fullName evidence="2">Uncharacterized protein</fullName>
    </submittedName>
</protein>
<proteinExistence type="predicted"/>
<feature type="compositionally biased region" description="Polar residues" evidence="1">
    <location>
        <begin position="1119"/>
        <end position="1141"/>
    </location>
</feature>
<organism evidence="2 3">
    <name type="scientific">Euphydryas editha</name>
    <name type="common">Edith's checkerspot</name>
    <dbReference type="NCBI Taxonomy" id="104508"/>
    <lineage>
        <taxon>Eukaryota</taxon>
        <taxon>Metazoa</taxon>
        <taxon>Ecdysozoa</taxon>
        <taxon>Arthropoda</taxon>
        <taxon>Hexapoda</taxon>
        <taxon>Insecta</taxon>
        <taxon>Pterygota</taxon>
        <taxon>Neoptera</taxon>
        <taxon>Endopterygota</taxon>
        <taxon>Lepidoptera</taxon>
        <taxon>Glossata</taxon>
        <taxon>Ditrysia</taxon>
        <taxon>Papilionoidea</taxon>
        <taxon>Nymphalidae</taxon>
        <taxon>Nymphalinae</taxon>
        <taxon>Euphydryas</taxon>
    </lineage>
</organism>